<evidence type="ECO:0000313" key="1">
    <source>
        <dbReference type="EMBL" id="QHU21129.1"/>
    </source>
</evidence>
<proteinExistence type="predicted"/>
<name>A0A6C0KU49_9ZZZZ</name>
<reference evidence="1" key="1">
    <citation type="journal article" date="2020" name="Nature">
        <title>Giant virus diversity and host interactions through global metagenomics.</title>
        <authorList>
            <person name="Schulz F."/>
            <person name="Roux S."/>
            <person name="Paez-Espino D."/>
            <person name="Jungbluth S."/>
            <person name="Walsh D.A."/>
            <person name="Denef V.J."/>
            <person name="McMahon K.D."/>
            <person name="Konstantinidis K.T."/>
            <person name="Eloe-Fadrosh E.A."/>
            <person name="Kyrpides N.C."/>
            <person name="Woyke T."/>
        </authorList>
    </citation>
    <scope>NUCLEOTIDE SEQUENCE</scope>
    <source>
        <strain evidence="1">GVMAG-S-3300013094-100</strain>
    </source>
</reference>
<protein>
    <submittedName>
        <fullName evidence="1">Uncharacterized protein</fullName>
    </submittedName>
</protein>
<dbReference type="EMBL" id="MN740979">
    <property type="protein sequence ID" value="QHU21129.1"/>
    <property type="molecule type" value="Genomic_DNA"/>
</dbReference>
<dbReference type="AlphaFoldDB" id="A0A6C0KU49"/>
<organism evidence="1">
    <name type="scientific">viral metagenome</name>
    <dbReference type="NCBI Taxonomy" id="1070528"/>
    <lineage>
        <taxon>unclassified sequences</taxon>
        <taxon>metagenomes</taxon>
        <taxon>organismal metagenomes</taxon>
    </lineage>
</organism>
<sequence length="379" mass="43842">MAVNLESAISHLKNYFEKLKVTNIHYIYFRYDRTTKKCTPYILDRLREWMVHGSVIYSICTDNGWCYNYGITTLKRLVYVDNKGVVSFEKYLPGAPIDNSSIPSQITSDDNSSEIEGIIGDHITVGIENSRYPNDLLVRSHKTYYVEETAAQNIEYDRFEDTCNFLLKQSINESTQCTSRKSMGTQYRNEPLAIPIIKTITDIYKGIQTGGGTPPKKYYMHKGKEYNIHKGKRGGTYIRVGNIRKYIGGMRKQMYEGVGFDNDGFLTFLDKYLFSVVIQKYSIDGITIIYDEDSELQENANKYICIIYEYTYELIDEKAKASFYYLNAMKAFKAYHAYKIPERERSMMQKSCLQEFLNESKSGFIKNLPQTVSGGKYTV</sequence>
<accession>A0A6C0KU49</accession>